<feature type="domain" description="Cytochrome c" evidence="7">
    <location>
        <begin position="166"/>
        <end position="257"/>
    </location>
</feature>
<evidence type="ECO:0000256" key="6">
    <source>
        <dbReference type="PROSITE-ProRule" id="PRU00433"/>
    </source>
</evidence>
<proteinExistence type="predicted"/>
<feature type="domain" description="Cytochrome c" evidence="7">
    <location>
        <begin position="55"/>
        <end position="141"/>
    </location>
</feature>
<name>A0A0K8P0W0_PISS1</name>
<reference evidence="8 9" key="2">
    <citation type="journal article" date="2016" name="Science">
        <title>A bacterium that degrades and assimilates poly(ethylene terephthalate).</title>
        <authorList>
            <person name="Yoshida S."/>
            <person name="Hiraga K."/>
            <person name="Takehana T."/>
            <person name="Taniguchi I."/>
            <person name="Yamaji H."/>
            <person name="Maeda Y."/>
            <person name="Toyohara K."/>
            <person name="Miyamoto K."/>
            <person name="Kimura Y."/>
            <person name="Oda K."/>
        </authorList>
    </citation>
    <scope>NUCLEOTIDE SEQUENCE [LARGE SCALE GENOMIC DNA]</scope>
    <source>
        <strain evidence="9">NBRC 110686 / TISTR 2288 / 201-F6</strain>
    </source>
</reference>
<evidence type="ECO:0000313" key="9">
    <source>
        <dbReference type="Proteomes" id="UP000037660"/>
    </source>
</evidence>
<keyword evidence="5 6" id="KW-0408">Iron</keyword>
<accession>A0A0K8P0W0</accession>
<dbReference type="EMBL" id="BBYR01000032">
    <property type="protein sequence ID" value="GAP36164.1"/>
    <property type="molecule type" value="Genomic_DNA"/>
</dbReference>
<dbReference type="STRING" id="1547922.ISF6_2004"/>
<sequence>MLAGAGTAVVFGGLYDVSAVHQHLPLTYDLLKTAMRQAVRLRARGTEVPALDDPVLQARGLAHFRRHCVACHGAPGEAPEPFARGLTPLPSNLVDVARRRPPAELFWVAKHGLKMTGMPAWNARLADEDLWATVAFIVQLPRLSPADYRALTPLEHAPAAQAAGAPDPERGRIALRQQMCITCHAIPGVVGPDAPVGPSLHGIGGRAMIAGRLPNTPAGMVRWLREPQRVKPGSAMPDLGLSERDARDMAAYLQTLR</sequence>
<protein>
    <submittedName>
        <fullName evidence="8">Di-heme cytochrome c (Class I)</fullName>
    </submittedName>
</protein>
<dbReference type="AlphaFoldDB" id="A0A0K8P0W0"/>
<dbReference type="PANTHER" id="PTHR37823">
    <property type="entry name" value="CYTOCHROME C-553-LIKE"/>
    <property type="match status" value="1"/>
</dbReference>
<evidence type="ECO:0000256" key="5">
    <source>
        <dbReference type="ARBA" id="ARBA00023004"/>
    </source>
</evidence>
<keyword evidence="1" id="KW-0813">Transport</keyword>
<organism evidence="8 9">
    <name type="scientific">Piscinibacter sakaiensis</name>
    <name type="common">Ideonella sakaiensis</name>
    <dbReference type="NCBI Taxonomy" id="1547922"/>
    <lineage>
        <taxon>Bacteria</taxon>
        <taxon>Pseudomonadati</taxon>
        <taxon>Pseudomonadota</taxon>
        <taxon>Betaproteobacteria</taxon>
        <taxon>Burkholderiales</taxon>
        <taxon>Sphaerotilaceae</taxon>
        <taxon>Piscinibacter</taxon>
    </lineage>
</organism>
<comment type="caution">
    <text evidence="8">The sequence shown here is derived from an EMBL/GenBank/DDBJ whole genome shotgun (WGS) entry which is preliminary data.</text>
</comment>
<dbReference type="Proteomes" id="UP000037660">
    <property type="component" value="Unassembled WGS sequence"/>
</dbReference>
<dbReference type="SUPFAM" id="SSF46626">
    <property type="entry name" value="Cytochrome c"/>
    <property type="match status" value="2"/>
</dbReference>
<keyword evidence="4" id="KW-0249">Electron transport</keyword>
<keyword evidence="2 6" id="KW-0349">Heme</keyword>
<dbReference type="PANTHER" id="PTHR37823:SF1">
    <property type="entry name" value="CYTOCHROME C-553-LIKE"/>
    <property type="match status" value="1"/>
</dbReference>
<dbReference type="GO" id="GO:0046872">
    <property type="term" value="F:metal ion binding"/>
    <property type="evidence" value="ECO:0007669"/>
    <property type="project" value="UniProtKB-KW"/>
</dbReference>
<evidence type="ECO:0000256" key="2">
    <source>
        <dbReference type="ARBA" id="ARBA00022617"/>
    </source>
</evidence>
<evidence type="ECO:0000256" key="1">
    <source>
        <dbReference type="ARBA" id="ARBA00022448"/>
    </source>
</evidence>
<dbReference type="InterPro" id="IPR036909">
    <property type="entry name" value="Cyt_c-like_dom_sf"/>
</dbReference>
<dbReference type="Pfam" id="PF13442">
    <property type="entry name" value="Cytochrome_CBB3"/>
    <property type="match status" value="2"/>
</dbReference>
<dbReference type="InterPro" id="IPR009056">
    <property type="entry name" value="Cyt_c-like_dom"/>
</dbReference>
<keyword evidence="3 6" id="KW-0479">Metal-binding</keyword>
<evidence type="ECO:0000313" key="8">
    <source>
        <dbReference type="EMBL" id="GAP36164.1"/>
    </source>
</evidence>
<reference evidence="9" key="1">
    <citation type="submission" date="2015-07" db="EMBL/GenBank/DDBJ databases">
        <title>Discovery of a poly(ethylene terephthalate assimilation.</title>
        <authorList>
            <person name="Yoshida S."/>
            <person name="Hiraga K."/>
            <person name="Takehana T."/>
            <person name="Taniguchi I."/>
            <person name="Yamaji H."/>
            <person name="Maeda Y."/>
            <person name="Toyohara K."/>
            <person name="Miyamoto K."/>
            <person name="Kimura Y."/>
            <person name="Oda K."/>
        </authorList>
    </citation>
    <scope>NUCLEOTIDE SEQUENCE [LARGE SCALE GENOMIC DNA]</scope>
    <source>
        <strain evidence="9">NBRC 110686 / TISTR 2288 / 201-F6</strain>
    </source>
</reference>
<evidence type="ECO:0000256" key="4">
    <source>
        <dbReference type="ARBA" id="ARBA00022982"/>
    </source>
</evidence>
<evidence type="ECO:0000259" key="7">
    <source>
        <dbReference type="PROSITE" id="PS51007"/>
    </source>
</evidence>
<dbReference type="GO" id="GO:0020037">
    <property type="term" value="F:heme binding"/>
    <property type="evidence" value="ECO:0007669"/>
    <property type="project" value="InterPro"/>
</dbReference>
<keyword evidence="9" id="KW-1185">Reference proteome</keyword>
<dbReference type="Gene3D" id="1.10.760.10">
    <property type="entry name" value="Cytochrome c-like domain"/>
    <property type="match status" value="2"/>
</dbReference>
<dbReference type="PROSITE" id="PS51007">
    <property type="entry name" value="CYTC"/>
    <property type="match status" value="2"/>
</dbReference>
<dbReference type="GO" id="GO:0009055">
    <property type="term" value="F:electron transfer activity"/>
    <property type="evidence" value="ECO:0007669"/>
    <property type="project" value="InterPro"/>
</dbReference>
<gene>
    <name evidence="8" type="ORF">ISF6_2004</name>
</gene>
<evidence type="ECO:0000256" key="3">
    <source>
        <dbReference type="ARBA" id="ARBA00022723"/>
    </source>
</evidence>
<dbReference type="InterPro" id="IPR051811">
    <property type="entry name" value="Cytochrome_c550/c551-like"/>
</dbReference>